<proteinExistence type="predicted"/>
<protein>
    <submittedName>
        <fullName evidence="2">Uncharacterized protein</fullName>
    </submittedName>
</protein>
<feature type="region of interest" description="Disordered" evidence="1">
    <location>
        <begin position="14"/>
        <end position="39"/>
    </location>
</feature>
<evidence type="ECO:0000313" key="2">
    <source>
        <dbReference type="EMBL" id="KIK95048.1"/>
    </source>
</evidence>
<organism evidence="2 3">
    <name type="scientific">Paxillus rubicundulus Ve08.2h10</name>
    <dbReference type="NCBI Taxonomy" id="930991"/>
    <lineage>
        <taxon>Eukaryota</taxon>
        <taxon>Fungi</taxon>
        <taxon>Dikarya</taxon>
        <taxon>Basidiomycota</taxon>
        <taxon>Agaricomycotina</taxon>
        <taxon>Agaricomycetes</taxon>
        <taxon>Agaricomycetidae</taxon>
        <taxon>Boletales</taxon>
        <taxon>Paxilineae</taxon>
        <taxon>Paxillaceae</taxon>
        <taxon>Paxillus</taxon>
    </lineage>
</organism>
<dbReference type="EMBL" id="KN825068">
    <property type="protein sequence ID" value="KIK95048.1"/>
    <property type="molecule type" value="Genomic_DNA"/>
</dbReference>
<accession>A0A0D0DQV7</accession>
<dbReference type="InParanoid" id="A0A0D0DQV7"/>
<sequence length="61" mass="7319">MRFQMKHHVNLASLEKQFQGRSDSSRSLEVGRQSKTVHQPMCVLQRDKFRYDRLEKNKATR</sequence>
<dbReference type="AlphaFoldDB" id="A0A0D0DQV7"/>
<keyword evidence="3" id="KW-1185">Reference proteome</keyword>
<feature type="compositionally biased region" description="Polar residues" evidence="1">
    <location>
        <begin position="19"/>
        <end position="37"/>
    </location>
</feature>
<reference evidence="3" key="2">
    <citation type="submission" date="2015-01" db="EMBL/GenBank/DDBJ databases">
        <title>Evolutionary Origins and Diversification of the Mycorrhizal Mutualists.</title>
        <authorList>
            <consortium name="DOE Joint Genome Institute"/>
            <consortium name="Mycorrhizal Genomics Consortium"/>
            <person name="Kohler A."/>
            <person name="Kuo A."/>
            <person name="Nagy L.G."/>
            <person name="Floudas D."/>
            <person name="Copeland A."/>
            <person name="Barry K.W."/>
            <person name="Cichocki N."/>
            <person name="Veneault-Fourrey C."/>
            <person name="LaButti K."/>
            <person name="Lindquist E.A."/>
            <person name="Lipzen A."/>
            <person name="Lundell T."/>
            <person name="Morin E."/>
            <person name="Murat C."/>
            <person name="Riley R."/>
            <person name="Ohm R."/>
            <person name="Sun H."/>
            <person name="Tunlid A."/>
            <person name="Henrissat B."/>
            <person name="Grigoriev I.V."/>
            <person name="Hibbett D.S."/>
            <person name="Martin F."/>
        </authorList>
    </citation>
    <scope>NUCLEOTIDE SEQUENCE [LARGE SCALE GENOMIC DNA]</scope>
    <source>
        <strain evidence="3">Ve08.2h10</strain>
    </source>
</reference>
<dbReference type="HOGENOM" id="CLU_2923311_0_0_1"/>
<evidence type="ECO:0000313" key="3">
    <source>
        <dbReference type="Proteomes" id="UP000054538"/>
    </source>
</evidence>
<reference evidence="2 3" key="1">
    <citation type="submission" date="2014-04" db="EMBL/GenBank/DDBJ databases">
        <authorList>
            <consortium name="DOE Joint Genome Institute"/>
            <person name="Kuo A."/>
            <person name="Kohler A."/>
            <person name="Jargeat P."/>
            <person name="Nagy L.G."/>
            <person name="Floudas D."/>
            <person name="Copeland A."/>
            <person name="Barry K.W."/>
            <person name="Cichocki N."/>
            <person name="Veneault-Fourrey C."/>
            <person name="LaButti K."/>
            <person name="Lindquist E.A."/>
            <person name="Lipzen A."/>
            <person name="Lundell T."/>
            <person name="Morin E."/>
            <person name="Murat C."/>
            <person name="Sun H."/>
            <person name="Tunlid A."/>
            <person name="Henrissat B."/>
            <person name="Grigoriev I.V."/>
            <person name="Hibbett D.S."/>
            <person name="Martin F."/>
            <person name="Nordberg H.P."/>
            <person name="Cantor M.N."/>
            <person name="Hua S.X."/>
        </authorList>
    </citation>
    <scope>NUCLEOTIDE SEQUENCE [LARGE SCALE GENOMIC DNA]</scope>
    <source>
        <strain evidence="2 3">Ve08.2h10</strain>
    </source>
</reference>
<gene>
    <name evidence="2" type="ORF">PAXRUDRAFT_827402</name>
</gene>
<name>A0A0D0DQV7_9AGAM</name>
<evidence type="ECO:0000256" key="1">
    <source>
        <dbReference type="SAM" id="MobiDB-lite"/>
    </source>
</evidence>
<dbReference type="Proteomes" id="UP000054538">
    <property type="component" value="Unassembled WGS sequence"/>
</dbReference>